<organism evidence="4 5">
    <name type="scientific">Niallia oryzisoli</name>
    <dbReference type="NCBI Taxonomy" id="1737571"/>
    <lineage>
        <taxon>Bacteria</taxon>
        <taxon>Bacillati</taxon>
        <taxon>Bacillota</taxon>
        <taxon>Bacilli</taxon>
        <taxon>Bacillales</taxon>
        <taxon>Bacillaceae</taxon>
        <taxon>Niallia</taxon>
    </lineage>
</organism>
<dbReference type="PROSITE" id="PS50893">
    <property type="entry name" value="ABC_TRANSPORTER_2"/>
    <property type="match status" value="1"/>
</dbReference>
<sequence length="241" mass="26776">MSVSIEIENISKSFGKKQVLNGIHLSIEEGNLYGFIGPSGAGKTTLVKMIVGMDKPDSGSIKVLNKQMPNLEILKDIGYMAQSDALYTTLTGKENLTFFASLYKLNKAEMKYRISYAAGLVNLTDELNKKVSAYSGGMKRRLSLAIALIQNPKILILDEPTVGIDPELKIGIWNELLRLKNEEGKTIIVTTHVMEEAQKCDYIAMVRDGRILTRGTPDELKTLYHASTFDEVFLHAGRMET</sequence>
<dbReference type="SUPFAM" id="SSF52540">
    <property type="entry name" value="P-loop containing nucleoside triphosphate hydrolases"/>
    <property type="match status" value="1"/>
</dbReference>
<name>A0ABZ2C618_9BACI</name>
<dbReference type="RefSeq" id="WP_338447821.1">
    <property type="nucleotide sequence ID" value="NZ_CP137640.1"/>
</dbReference>
<accession>A0ABZ2C618</accession>
<feature type="domain" description="ABC transporter" evidence="3">
    <location>
        <begin position="5"/>
        <end position="233"/>
    </location>
</feature>
<evidence type="ECO:0000256" key="2">
    <source>
        <dbReference type="ARBA" id="ARBA00022840"/>
    </source>
</evidence>
<dbReference type="InterPro" id="IPR027417">
    <property type="entry name" value="P-loop_NTPase"/>
</dbReference>
<evidence type="ECO:0000313" key="4">
    <source>
        <dbReference type="EMBL" id="WVX78887.1"/>
    </source>
</evidence>
<keyword evidence="5" id="KW-1185">Reference proteome</keyword>
<proteinExistence type="predicted"/>
<evidence type="ECO:0000259" key="3">
    <source>
        <dbReference type="PROSITE" id="PS50893"/>
    </source>
</evidence>
<reference evidence="4 5" key="1">
    <citation type="submission" date="2023-10" db="EMBL/GenBank/DDBJ databases">
        <title>Niallia locisalis sp.nov. isolated from a salt pond sample.</title>
        <authorList>
            <person name="Li X.-J."/>
            <person name="Dong L."/>
        </authorList>
    </citation>
    <scope>NUCLEOTIDE SEQUENCE [LARGE SCALE GENOMIC DNA]</scope>
    <source>
        <strain evidence="4 5">DSM 29761</strain>
    </source>
</reference>
<dbReference type="InterPro" id="IPR017871">
    <property type="entry name" value="ABC_transporter-like_CS"/>
</dbReference>
<dbReference type="PANTHER" id="PTHR43038">
    <property type="entry name" value="ATP-BINDING CASSETTE, SUB-FAMILY H, MEMBER 1"/>
    <property type="match status" value="1"/>
</dbReference>
<dbReference type="Gene3D" id="3.40.50.300">
    <property type="entry name" value="P-loop containing nucleotide triphosphate hydrolases"/>
    <property type="match status" value="1"/>
</dbReference>
<keyword evidence="1" id="KW-0547">Nucleotide-binding</keyword>
<gene>
    <name evidence="4" type="ORF">R4Z09_16385</name>
</gene>
<dbReference type="SMART" id="SM00382">
    <property type="entry name" value="AAA"/>
    <property type="match status" value="1"/>
</dbReference>
<protein>
    <submittedName>
        <fullName evidence="4">ABC transporter ATP-binding protein</fullName>
    </submittedName>
</protein>
<dbReference type="EMBL" id="CP137640">
    <property type="protein sequence ID" value="WVX78887.1"/>
    <property type="molecule type" value="Genomic_DNA"/>
</dbReference>
<evidence type="ECO:0000256" key="1">
    <source>
        <dbReference type="ARBA" id="ARBA00022741"/>
    </source>
</evidence>
<dbReference type="InterPro" id="IPR003439">
    <property type="entry name" value="ABC_transporter-like_ATP-bd"/>
</dbReference>
<dbReference type="PANTHER" id="PTHR43038:SF3">
    <property type="entry name" value="ABC TRANSPORTER G FAMILY MEMBER 20 ISOFORM X1"/>
    <property type="match status" value="1"/>
</dbReference>
<dbReference type="CDD" id="cd03230">
    <property type="entry name" value="ABC_DR_subfamily_A"/>
    <property type="match status" value="1"/>
</dbReference>
<dbReference type="InterPro" id="IPR003593">
    <property type="entry name" value="AAA+_ATPase"/>
</dbReference>
<dbReference type="GO" id="GO:0005524">
    <property type="term" value="F:ATP binding"/>
    <property type="evidence" value="ECO:0007669"/>
    <property type="project" value="UniProtKB-KW"/>
</dbReference>
<dbReference type="PROSITE" id="PS00211">
    <property type="entry name" value="ABC_TRANSPORTER_1"/>
    <property type="match status" value="1"/>
</dbReference>
<keyword evidence="2 4" id="KW-0067">ATP-binding</keyword>
<dbReference type="Proteomes" id="UP001357223">
    <property type="component" value="Chromosome"/>
</dbReference>
<dbReference type="Pfam" id="PF00005">
    <property type="entry name" value="ABC_tran"/>
    <property type="match status" value="1"/>
</dbReference>
<evidence type="ECO:0000313" key="5">
    <source>
        <dbReference type="Proteomes" id="UP001357223"/>
    </source>
</evidence>